<dbReference type="GO" id="GO:0045944">
    <property type="term" value="P:positive regulation of transcription by RNA polymerase II"/>
    <property type="evidence" value="ECO:0007669"/>
    <property type="project" value="TreeGrafter"/>
</dbReference>
<dbReference type="GO" id="GO:0008270">
    <property type="term" value="F:zinc ion binding"/>
    <property type="evidence" value="ECO:0007669"/>
    <property type="project" value="InterPro"/>
</dbReference>
<dbReference type="CDD" id="cd12148">
    <property type="entry name" value="fungal_TF_MHR"/>
    <property type="match status" value="1"/>
</dbReference>
<keyword evidence="2" id="KW-0805">Transcription regulation</keyword>
<evidence type="ECO:0000256" key="4">
    <source>
        <dbReference type="ARBA" id="ARBA00023163"/>
    </source>
</evidence>
<organism evidence="8">
    <name type="scientific">Bionectria ochroleuca</name>
    <name type="common">Gliocladium roseum</name>
    <dbReference type="NCBI Taxonomy" id="29856"/>
    <lineage>
        <taxon>Eukaryota</taxon>
        <taxon>Fungi</taxon>
        <taxon>Dikarya</taxon>
        <taxon>Ascomycota</taxon>
        <taxon>Pezizomycotina</taxon>
        <taxon>Sordariomycetes</taxon>
        <taxon>Hypocreomycetidae</taxon>
        <taxon>Hypocreales</taxon>
        <taxon>Bionectriaceae</taxon>
        <taxon>Clonostachys</taxon>
    </lineage>
</organism>
<dbReference type="GO" id="GO:0043565">
    <property type="term" value="F:sequence-specific DNA binding"/>
    <property type="evidence" value="ECO:0007669"/>
    <property type="project" value="TreeGrafter"/>
</dbReference>
<evidence type="ECO:0000256" key="1">
    <source>
        <dbReference type="ARBA" id="ARBA00004123"/>
    </source>
</evidence>
<proteinExistence type="predicted"/>
<keyword evidence="3" id="KW-0238">DNA-binding</keyword>
<evidence type="ECO:0000256" key="2">
    <source>
        <dbReference type="ARBA" id="ARBA00023015"/>
    </source>
</evidence>
<dbReference type="GO" id="GO:0006351">
    <property type="term" value="P:DNA-templated transcription"/>
    <property type="evidence" value="ECO:0007669"/>
    <property type="project" value="InterPro"/>
</dbReference>
<feature type="compositionally biased region" description="Basic and acidic residues" evidence="6">
    <location>
        <begin position="52"/>
        <end position="64"/>
    </location>
</feature>
<feature type="compositionally biased region" description="Basic and acidic residues" evidence="6">
    <location>
        <begin position="27"/>
        <end position="38"/>
    </location>
</feature>
<gene>
    <name evidence="8" type="ORF">BN869_000007822_1</name>
</gene>
<keyword evidence="4" id="KW-0804">Transcription</keyword>
<feature type="region of interest" description="Disordered" evidence="6">
    <location>
        <begin position="17"/>
        <end position="102"/>
    </location>
</feature>
<dbReference type="InterPro" id="IPR051711">
    <property type="entry name" value="Stress_Response_Reg"/>
</dbReference>
<reference evidence="8" key="1">
    <citation type="submission" date="2015-01" db="EMBL/GenBank/DDBJ databases">
        <authorList>
            <person name="Durling Mikael"/>
        </authorList>
    </citation>
    <scope>NUCLEOTIDE SEQUENCE</scope>
</reference>
<dbReference type="EMBL" id="CDPU01000025">
    <property type="protein sequence ID" value="CEO51764.1"/>
    <property type="molecule type" value="Genomic_DNA"/>
</dbReference>
<evidence type="ECO:0000313" key="8">
    <source>
        <dbReference type="EMBL" id="CEO51764.1"/>
    </source>
</evidence>
<dbReference type="PANTHER" id="PTHR47540:SF6">
    <property type="entry name" value="ZN(II)2CYS6 TRANSCRIPTION FACTOR (EUROFUNG)"/>
    <property type="match status" value="1"/>
</dbReference>
<dbReference type="SMART" id="SM00906">
    <property type="entry name" value="Fungal_trans"/>
    <property type="match status" value="1"/>
</dbReference>
<evidence type="ECO:0000256" key="6">
    <source>
        <dbReference type="SAM" id="MobiDB-lite"/>
    </source>
</evidence>
<dbReference type="GO" id="GO:0005634">
    <property type="term" value="C:nucleus"/>
    <property type="evidence" value="ECO:0007669"/>
    <property type="project" value="UniProtKB-SubCell"/>
</dbReference>
<comment type="subcellular location">
    <subcellularLocation>
        <location evidence="1">Nucleus</location>
    </subcellularLocation>
</comment>
<sequence length="661" mass="73857">MSGLSYWVYLNHLGEATGHVGQNSSSAERRWAEKDIKGTDSQSTDRQNPHLPYHDPESARKPRDSGSSQRSLSFLSRSLDTASDLSPPAIRSGPLEQALASGSEEPLTNPLAFYTANWVQSSSRKLLFMGTSSNWSFGRRVLAMTHERLTGEELPPDNLLFHDDVYDFGWNGVRSQASSPDNFDDSVLPTPDFAVYLINAVKFHCGGLFYLYDEDSFMNRMSRFHENPSEYSQRFPLWYVQYLLLLAFGKAFATPAVKSHWPAGIELFTQAMKVMPDLTFFDADPLELIQVLCCKALYLQCLNRRSPAHRTIGNALRLALENGLHTEMYSPLLDADYIRRCQIMWWNIYILERQMSSLQGIPAGIPEECISTPFPPMAGSALKIQVNLSQILSKIDQTVYGAEGKIGSRYLEATRSVLRDIAGVAEQVNNVFNIQTKKAFKGISRVAAHIHLLQHQCIIMSTRPLLYIFLQAKLDRADNQLMRWLQSESITGLLNICVESSQQIIRILWCLLDQGLLETFLPFDLDAAFSSTIAILMSKATHSSLVQDHSHWIDGAYTIISEMSSRGSVIAGMIKEELRHVDSNLQQLLSNGDESVGLTGDIFQEGGCSDEAAVEDSQGDFESGMFSSSDLQYELSAEQLISVADALDLDSLAWMDSHDAV</sequence>
<dbReference type="InterPro" id="IPR007219">
    <property type="entry name" value="XnlR_reg_dom"/>
</dbReference>
<dbReference type="AlphaFoldDB" id="A0A0B7K3M4"/>
<keyword evidence="5" id="KW-0539">Nucleus</keyword>
<evidence type="ECO:0000256" key="5">
    <source>
        <dbReference type="ARBA" id="ARBA00023242"/>
    </source>
</evidence>
<dbReference type="Pfam" id="PF04082">
    <property type="entry name" value="Fungal_trans"/>
    <property type="match status" value="1"/>
</dbReference>
<dbReference type="PANTHER" id="PTHR47540">
    <property type="entry name" value="THIAMINE REPRESSIBLE GENES REGULATORY PROTEIN THI5"/>
    <property type="match status" value="1"/>
</dbReference>
<evidence type="ECO:0000259" key="7">
    <source>
        <dbReference type="SMART" id="SM00906"/>
    </source>
</evidence>
<protein>
    <recommendedName>
        <fullName evidence="7">Xylanolytic transcriptional activator regulatory domain-containing protein</fullName>
    </recommendedName>
</protein>
<feature type="compositionally biased region" description="Low complexity" evidence="6">
    <location>
        <begin position="65"/>
        <end position="79"/>
    </location>
</feature>
<feature type="domain" description="Xylanolytic transcriptional activator regulatory" evidence="7">
    <location>
        <begin position="308"/>
        <end position="381"/>
    </location>
</feature>
<name>A0A0B7K3M4_BIOOC</name>
<accession>A0A0B7K3M4</accession>
<evidence type="ECO:0000256" key="3">
    <source>
        <dbReference type="ARBA" id="ARBA00023125"/>
    </source>
</evidence>